<dbReference type="NCBIfam" id="TIGR00254">
    <property type="entry name" value="GGDEF"/>
    <property type="match status" value="1"/>
</dbReference>
<name>A0A066UPQ8_9VIBR</name>
<dbReference type="GO" id="GO:0016301">
    <property type="term" value="F:kinase activity"/>
    <property type="evidence" value="ECO:0007669"/>
    <property type="project" value="UniProtKB-KW"/>
</dbReference>
<feature type="transmembrane region" description="Helical" evidence="4">
    <location>
        <begin position="154"/>
        <end position="173"/>
    </location>
</feature>
<evidence type="ECO:0000256" key="2">
    <source>
        <dbReference type="ARBA" id="ARBA00012528"/>
    </source>
</evidence>
<gene>
    <name evidence="6" type="ORF">VFDL14_17565</name>
</gene>
<dbReference type="InterPro" id="IPR050469">
    <property type="entry name" value="Diguanylate_Cyclase"/>
</dbReference>
<dbReference type="SMART" id="SM00267">
    <property type="entry name" value="GGDEF"/>
    <property type="match status" value="1"/>
</dbReference>
<feature type="domain" description="GGDEF" evidence="5">
    <location>
        <begin position="255"/>
        <end position="386"/>
    </location>
</feature>
<accession>A0A066UPQ8</accession>
<evidence type="ECO:0000256" key="4">
    <source>
        <dbReference type="SAM" id="Phobius"/>
    </source>
</evidence>
<keyword evidence="4" id="KW-0472">Membrane</keyword>
<keyword evidence="7" id="KW-1185">Reference proteome</keyword>
<keyword evidence="6" id="KW-0418">Kinase</keyword>
<dbReference type="STRING" id="212667.VFDL14_17565"/>
<evidence type="ECO:0000313" key="7">
    <source>
        <dbReference type="Proteomes" id="UP000027219"/>
    </source>
</evidence>
<sequence length="405" mass="45406">MNLGLDIRTLCLIMVFLSGTYCVGLLIKQHSQPQTTGVRTLFYAILLFMIGFSLLSFGNDINLWVSKILSNATIAGGFCLIVLSLCQLRQPPKHYAVSSGLALLITIAALIYFTFIAPSTNARVIVMSLYITLCSLASIKVINVGTAKDPSSALRLLLVVLILHSVFMMYRIWFTLNEGNIDDFLYAGSIHQFAIIITALLISTLGFTYSWILNTRLMQSLYSSSLKDSLTQVYNRGAMTELIPREIIRNTRFNNSISFIILDIDHFKEINDRYGHQTGDRVLNGIGRLLLNELRGHDLAFRYGGEEFLIVLPETNFDGACQVAEKLRLLIERQRFWLKQPKPITASFGVSLHQKENSLARTVKQADIALYYAKEHGRNAVGCFDQNHNSSSMVDEAYLLGTSSH</sequence>
<dbReference type="PROSITE" id="PS50887">
    <property type="entry name" value="GGDEF"/>
    <property type="match status" value="1"/>
</dbReference>
<feature type="transmembrane region" description="Helical" evidence="4">
    <location>
        <begin position="6"/>
        <end position="28"/>
    </location>
</feature>
<dbReference type="FunFam" id="3.30.70.270:FF:000001">
    <property type="entry name" value="Diguanylate cyclase domain protein"/>
    <property type="match status" value="1"/>
</dbReference>
<proteinExistence type="predicted"/>
<reference evidence="6 7" key="1">
    <citation type="submission" date="2014-02" db="EMBL/GenBank/DDBJ databases">
        <title>Vibrio fortis Dalian14 Genome Sequencing.</title>
        <authorList>
            <person name="Wang Y."/>
            <person name="Song L."/>
            <person name="Liu G."/>
            <person name="Ding J."/>
        </authorList>
    </citation>
    <scope>NUCLEOTIDE SEQUENCE [LARGE SCALE GENOMIC DNA]</scope>
    <source>
        <strain evidence="6 7">Dalian14</strain>
    </source>
</reference>
<comment type="catalytic activity">
    <reaction evidence="3">
        <text>2 GTP = 3',3'-c-di-GMP + 2 diphosphate</text>
        <dbReference type="Rhea" id="RHEA:24898"/>
        <dbReference type="ChEBI" id="CHEBI:33019"/>
        <dbReference type="ChEBI" id="CHEBI:37565"/>
        <dbReference type="ChEBI" id="CHEBI:58805"/>
        <dbReference type="EC" id="2.7.7.65"/>
    </reaction>
</comment>
<dbReference type="AlphaFoldDB" id="A0A066UPQ8"/>
<dbReference type="EMBL" id="JFFR01000012">
    <property type="protein sequence ID" value="KDN29060.1"/>
    <property type="molecule type" value="Genomic_DNA"/>
</dbReference>
<keyword evidence="4" id="KW-1133">Transmembrane helix</keyword>
<feature type="transmembrane region" description="Helical" evidence="4">
    <location>
        <begin position="193"/>
        <end position="213"/>
    </location>
</feature>
<protein>
    <recommendedName>
        <fullName evidence="2">diguanylate cyclase</fullName>
        <ecNumber evidence="2">2.7.7.65</ecNumber>
    </recommendedName>
</protein>
<evidence type="ECO:0000313" key="6">
    <source>
        <dbReference type="EMBL" id="KDN29060.1"/>
    </source>
</evidence>
<comment type="caution">
    <text evidence="6">The sequence shown here is derived from an EMBL/GenBank/DDBJ whole genome shotgun (WGS) entry which is preliminary data.</text>
</comment>
<feature type="transmembrane region" description="Helical" evidence="4">
    <location>
        <begin position="40"/>
        <end position="58"/>
    </location>
</feature>
<dbReference type="Gene3D" id="3.30.70.270">
    <property type="match status" value="1"/>
</dbReference>
<evidence type="ECO:0000256" key="3">
    <source>
        <dbReference type="ARBA" id="ARBA00034247"/>
    </source>
</evidence>
<dbReference type="CDD" id="cd01949">
    <property type="entry name" value="GGDEF"/>
    <property type="match status" value="1"/>
</dbReference>
<feature type="transmembrane region" description="Helical" evidence="4">
    <location>
        <begin position="95"/>
        <end position="116"/>
    </location>
</feature>
<dbReference type="InterPro" id="IPR043128">
    <property type="entry name" value="Rev_trsase/Diguanyl_cyclase"/>
</dbReference>
<keyword evidence="6" id="KW-0808">Transferase</keyword>
<dbReference type="EC" id="2.7.7.65" evidence="2"/>
<evidence type="ECO:0000256" key="1">
    <source>
        <dbReference type="ARBA" id="ARBA00001946"/>
    </source>
</evidence>
<dbReference type="Proteomes" id="UP000027219">
    <property type="component" value="Unassembled WGS sequence"/>
</dbReference>
<evidence type="ECO:0000259" key="5">
    <source>
        <dbReference type="PROSITE" id="PS50887"/>
    </source>
</evidence>
<feature type="transmembrane region" description="Helical" evidence="4">
    <location>
        <begin position="64"/>
        <end position="83"/>
    </location>
</feature>
<comment type="cofactor">
    <cofactor evidence="1">
        <name>Mg(2+)</name>
        <dbReference type="ChEBI" id="CHEBI:18420"/>
    </cofactor>
</comment>
<dbReference type="SUPFAM" id="SSF55073">
    <property type="entry name" value="Nucleotide cyclase"/>
    <property type="match status" value="1"/>
</dbReference>
<dbReference type="InterPro" id="IPR029787">
    <property type="entry name" value="Nucleotide_cyclase"/>
</dbReference>
<dbReference type="Pfam" id="PF00990">
    <property type="entry name" value="GGDEF"/>
    <property type="match status" value="1"/>
</dbReference>
<dbReference type="OrthoDB" id="9803824at2"/>
<dbReference type="GO" id="GO:0052621">
    <property type="term" value="F:diguanylate cyclase activity"/>
    <property type="evidence" value="ECO:0007669"/>
    <property type="project" value="UniProtKB-EC"/>
</dbReference>
<keyword evidence="4" id="KW-0812">Transmembrane</keyword>
<dbReference type="InterPro" id="IPR000160">
    <property type="entry name" value="GGDEF_dom"/>
</dbReference>
<dbReference type="RefSeq" id="WP_032550465.1">
    <property type="nucleotide sequence ID" value="NZ_JFFR01000012.1"/>
</dbReference>
<organism evidence="6 7">
    <name type="scientific">Vibrio fortis</name>
    <dbReference type="NCBI Taxonomy" id="212667"/>
    <lineage>
        <taxon>Bacteria</taxon>
        <taxon>Pseudomonadati</taxon>
        <taxon>Pseudomonadota</taxon>
        <taxon>Gammaproteobacteria</taxon>
        <taxon>Vibrionales</taxon>
        <taxon>Vibrionaceae</taxon>
        <taxon>Vibrio</taxon>
    </lineage>
</organism>
<feature type="transmembrane region" description="Helical" evidence="4">
    <location>
        <begin position="122"/>
        <end position="142"/>
    </location>
</feature>
<dbReference type="PANTHER" id="PTHR45138:SF9">
    <property type="entry name" value="DIGUANYLATE CYCLASE DGCM-RELATED"/>
    <property type="match status" value="1"/>
</dbReference>
<dbReference type="PANTHER" id="PTHR45138">
    <property type="entry name" value="REGULATORY COMPONENTS OF SENSORY TRANSDUCTION SYSTEM"/>
    <property type="match status" value="1"/>
</dbReference>